<evidence type="ECO:0000256" key="7">
    <source>
        <dbReference type="ARBA" id="ARBA00022777"/>
    </source>
</evidence>
<evidence type="ECO:0000313" key="12">
    <source>
        <dbReference type="EMBL" id="CAB5055363.1"/>
    </source>
</evidence>
<evidence type="ECO:0000256" key="5">
    <source>
        <dbReference type="ARBA" id="ARBA00022679"/>
    </source>
</evidence>
<evidence type="ECO:0000256" key="1">
    <source>
        <dbReference type="ARBA" id="ARBA00004828"/>
    </source>
</evidence>
<dbReference type="SUPFAM" id="SSF53633">
    <property type="entry name" value="Carbamate kinase-like"/>
    <property type="match status" value="1"/>
</dbReference>
<sequence length="261" mass="26574">MIVIKYGGNAMTDTALKKSFASEIVALKAEGLAPVVVHGGGPQISSMLKKLSLEGEFRGGYRVTTAEVAQVVRTVLAGEVRSEIVALVNSSGGRAVGVGGDDGSLFVAAQRKVLVDGVQTDIGLVGDVVKVNGTIIHSLLDAGFTPVVSSYASDSHGQVLNVNADTAAGTLAGALSATTLVMLTDVPGLYTQWPDETSFVAAISVDDARELLPSLSEGMVPKIEAALNALAAGVKEVRIVDGRIPGIIHLALSGAAGTVIS</sequence>
<dbReference type="GO" id="GO:0005524">
    <property type="term" value="F:ATP binding"/>
    <property type="evidence" value="ECO:0007669"/>
    <property type="project" value="UniProtKB-KW"/>
</dbReference>
<evidence type="ECO:0000313" key="11">
    <source>
        <dbReference type="EMBL" id="CAB4901313.1"/>
    </source>
</evidence>
<dbReference type="PIRSF" id="PIRSF000728">
    <property type="entry name" value="NAGK"/>
    <property type="match status" value="1"/>
</dbReference>
<dbReference type="EMBL" id="CAFBMD010000076">
    <property type="protein sequence ID" value="CAB4901313.1"/>
    <property type="molecule type" value="Genomic_DNA"/>
</dbReference>
<keyword evidence="6" id="KW-0547">Nucleotide-binding</keyword>
<comment type="pathway">
    <text evidence="1">Amino-acid biosynthesis; L-arginine biosynthesis; N(2)-acetyl-L-ornithine from L-glutamate: step 2/4.</text>
</comment>
<dbReference type="EC" id="2.7.2.8" evidence="2"/>
<accession>A0A6J7TPC9</accession>
<dbReference type="GO" id="GO:0003991">
    <property type="term" value="F:acetylglutamate kinase activity"/>
    <property type="evidence" value="ECO:0007669"/>
    <property type="project" value="UniProtKB-EC"/>
</dbReference>
<dbReference type="NCBIfam" id="TIGR00761">
    <property type="entry name" value="argB"/>
    <property type="match status" value="1"/>
</dbReference>
<dbReference type="FunFam" id="3.40.1160.10:FF:000004">
    <property type="entry name" value="Acetylglutamate kinase"/>
    <property type="match status" value="1"/>
</dbReference>
<evidence type="ECO:0000256" key="8">
    <source>
        <dbReference type="ARBA" id="ARBA00022840"/>
    </source>
</evidence>
<proteinExistence type="inferred from homology"/>
<evidence type="ECO:0000313" key="10">
    <source>
        <dbReference type="EMBL" id="CAB4785137.1"/>
    </source>
</evidence>
<keyword evidence="5" id="KW-0808">Transferase</keyword>
<dbReference type="PANTHER" id="PTHR23342">
    <property type="entry name" value="N-ACETYLGLUTAMATE SYNTHASE"/>
    <property type="match status" value="1"/>
</dbReference>
<gene>
    <name evidence="10" type="ORF">UFOPK2894_01448</name>
    <name evidence="11" type="ORF">UFOPK3492_00959</name>
    <name evidence="12" type="ORF">UFOPK4295_01344</name>
</gene>
<dbReference type="InterPro" id="IPR037528">
    <property type="entry name" value="ArgB"/>
</dbReference>
<dbReference type="Gene3D" id="3.40.1160.10">
    <property type="entry name" value="Acetylglutamate kinase-like"/>
    <property type="match status" value="1"/>
</dbReference>
<dbReference type="GO" id="GO:0006526">
    <property type="term" value="P:L-arginine biosynthetic process"/>
    <property type="evidence" value="ECO:0007669"/>
    <property type="project" value="UniProtKB-KW"/>
</dbReference>
<keyword evidence="7" id="KW-0418">Kinase</keyword>
<evidence type="ECO:0000256" key="2">
    <source>
        <dbReference type="ARBA" id="ARBA00013065"/>
    </source>
</evidence>
<keyword evidence="4" id="KW-0028">Amino-acid biosynthesis</keyword>
<dbReference type="HAMAP" id="MF_00082">
    <property type="entry name" value="ArgB"/>
    <property type="match status" value="1"/>
</dbReference>
<dbReference type="InterPro" id="IPR036393">
    <property type="entry name" value="AceGlu_kinase-like_sf"/>
</dbReference>
<organism evidence="12">
    <name type="scientific">freshwater metagenome</name>
    <dbReference type="NCBI Taxonomy" id="449393"/>
    <lineage>
        <taxon>unclassified sequences</taxon>
        <taxon>metagenomes</taxon>
        <taxon>ecological metagenomes</taxon>
    </lineage>
</organism>
<keyword evidence="3" id="KW-0055">Arginine biosynthesis</keyword>
<protein>
    <recommendedName>
        <fullName evidence="2">acetylglutamate kinase</fullName>
        <ecNumber evidence="2">2.7.2.8</ecNumber>
    </recommendedName>
</protein>
<reference evidence="12" key="1">
    <citation type="submission" date="2020-05" db="EMBL/GenBank/DDBJ databases">
        <authorList>
            <person name="Chiriac C."/>
            <person name="Salcher M."/>
            <person name="Ghai R."/>
            <person name="Kavagutti S V."/>
        </authorList>
    </citation>
    <scope>NUCLEOTIDE SEQUENCE</scope>
</reference>
<dbReference type="PANTHER" id="PTHR23342:SF0">
    <property type="entry name" value="N-ACETYLGLUTAMATE SYNTHASE, MITOCHONDRIAL"/>
    <property type="match status" value="1"/>
</dbReference>
<evidence type="ECO:0000256" key="4">
    <source>
        <dbReference type="ARBA" id="ARBA00022605"/>
    </source>
</evidence>
<dbReference type="Pfam" id="PF00696">
    <property type="entry name" value="AA_kinase"/>
    <property type="match status" value="1"/>
</dbReference>
<dbReference type="AlphaFoldDB" id="A0A6J7TPC9"/>
<keyword evidence="8" id="KW-0067">ATP-binding</keyword>
<evidence type="ECO:0000256" key="3">
    <source>
        <dbReference type="ARBA" id="ARBA00022571"/>
    </source>
</evidence>
<dbReference type="EMBL" id="CAFBQF010000087">
    <property type="protein sequence ID" value="CAB5055363.1"/>
    <property type="molecule type" value="Genomic_DNA"/>
</dbReference>
<feature type="domain" description="Aspartate/glutamate/uridylate kinase" evidence="9">
    <location>
        <begin position="1"/>
        <end position="241"/>
    </location>
</feature>
<name>A0A6J7TPC9_9ZZZZ</name>
<dbReference type="InterPro" id="IPR004662">
    <property type="entry name" value="AcgluKinase_fam"/>
</dbReference>
<dbReference type="GO" id="GO:0005737">
    <property type="term" value="C:cytoplasm"/>
    <property type="evidence" value="ECO:0007669"/>
    <property type="project" value="InterPro"/>
</dbReference>
<evidence type="ECO:0000256" key="6">
    <source>
        <dbReference type="ARBA" id="ARBA00022741"/>
    </source>
</evidence>
<dbReference type="InterPro" id="IPR001048">
    <property type="entry name" value="Asp/Glu/Uridylate_kinase"/>
</dbReference>
<dbReference type="EMBL" id="CAEZZQ010000123">
    <property type="protein sequence ID" value="CAB4785137.1"/>
    <property type="molecule type" value="Genomic_DNA"/>
</dbReference>
<evidence type="ECO:0000259" key="9">
    <source>
        <dbReference type="Pfam" id="PF00696"/>
    </source>
</evidence>